<keyword evidence="2" id="KW-1277">Toxin-antitoxin system</keyword>
<dbReference type="Proteomes" id="UP000011782">
    <property type="component" value="Unassembled WGS sequence"/>
</dbReference>
<evidence type="ECO:0000256" key="7">
    <source>
        <dbReference type="ARBA" id="ARBA00023016"/>
    </source>
</evidence>
<dbReference type="InterPro" id="IPR035069">
    <property type="entry name" value="TTHA1013/TTHA0281-like"/>
</dbReference>
<dbReference type="InterPro" id="IPR012933">
    <property type="entry name" value="HicA_mRNA_interferase"/>
</dbReference>
<keyword evidence="4" id="KW-0255">Endonuclease</keyword>
<evidence type="ECO:0000313" key="9">
    <source>
        <dbReference type="Proteomes" id="UP000011782"/>
    </source>
</evidence>
<dbReference type="SUPFAM" id="SSF143100">
    <property type="entry name" value="TTHA1013/TTHA0281-like"/>
    <property type="match status" value="1"/>
</dbReference>
<evidence type="ECO:0000313" key="8">
    <source>
        <dbReference type="EMBL" id="EMG31467.1"/>
    </source>
</evidence>
<organism evidence="8 9">
    <name type="scientific">Campylobacter showae CC57C</name>
    <dbReference type="NCBI Taxonomy" id="1073353"/>
    <lineage>
        <taxon>Bacteria</taxon>
        <taxon>Pseudomonadati</taxon>
        <taxon>Campylobacterota</taxon>
        <taxon>Epsilonproteobacteria</taxon>
        <taxon>Campylobacterales</taxon>
        <taxon>Campylobacteraceae</taxon>
        <taxon>Campylobacter</taxon>
    </lineage>
</organism>
<comment type="caution">
    <text evidence="8">The sequence shown here is derived from an EMBL/GenBank/DDBJ whole genome shotgun (WGS) entry which is preliminary data.</text>
</comment>
<dbReference type="GO" id="GO:0004519">
    <property type="term" value="F:endonuclease activity"/>
    <property type="evidence" value="ECO:0007669"/>
    <property type="project" value="UniProtKB-KW"/>
</dbReference>
<keyword evidence="5" id="KW-0378">Hydrolase</keyword>
<evidence type="ECO:0000256" key="3">
    <source>
        <dbReference type="ARBA" id="ARBA00022722"/>
    </source>
</evidence>
<sequence length="193" mass="21613">MSSLDKLIKKLENNPKSASFDDVKLLLLNHGYELDHVKGSHHKFKKGGDTIVIPYHKQIKEIHVFTDLSKDKGVMMKKDLNYYLNLPYTITIKRLDDGDYFAQYADIGLTKNNLMAGWGATEAEAIADLKEAFACYVEGALENGESIYEPIDENVKVRINLTIPKGVLNAIDAVTNNRSAWLSELAKKALAVQ</sequence>
<dbReference type="InterPro" id="IPR038570">
    <property type="entry name" value="HicA_sf"/>
</dbReference>
<dbReference type="PATRIC" id="fig|1073353.3.peg.242"/>
<dbReference type="EMBL" id="AOTD01000024">
    <property type="protein sequence ID" value="EMG31467.1"/>
    <property type="molecule type" value="Genomic_DNA"/>
</dbReference>
<evidence type="ECO:0000256" key="6">
    <source>
        <dbReference type="ARBA" id="ARBA00022884"/>
    </source>
</evidence>
<dbReference type="Gene3D" id="3.30.920.30">
    <property type="entry name" value="Hypothetical protein"/>
    <property type="match status" value="1"/>
</dbReference>
<dbReference type="AlphaFoldDB" id="M3JFL1"/>
<evidence type="ECO:0000256" key="1">
    <source>
        <dbReference type="ARBA" id="ARBA00006620"/>
    </source>
</evidence>
<reference evidence="8 9" key="1">
    <citation type="submission" date="2013-02" db="EMBL/GenBank/DDBJ databases">
        <title>Co-occurrence of anaerobic bacteria in colorectal carcinomas.</title>
        <authorList>
            <person name="Holt R.A."/>
            <person name="Warren R.L."/>
            <person name="Allen-Vercoe E."/>
            <person name="Pleasance S."/>
            <person name="Freeman D.J."/>
            <person name="Watson P."/>
            <person name="Moore R."/>
            <person name="Cochrane K."/>
        </authorList>
    </citation>
    <scope>NUCLEOTIDE SEQUENCE [LARGE SCALE GENOMIC DNA]</scope>
    <source>
        <strain evidence="8 9">CC57C</strain>
    </source>
</reference>
<comment type="similarity">
    <text evidence="1">Belongs to the HicA mRNA interferase family.</text>
</comment>
<accession>M3JFL1</accession>
<dbReference type="Pfam" id="PF07927">
    <property type="entry name" value="HicA_toxin"/>
    <property type="match status" value="1"/>
</dbReference>
<keyword evidence="3" id="KW-0540">Nuclease</keyword>
<dbReference type="STRING" id="1073353.H740_01098"/>
<keyword evidence="6" id="KW-0694">RNA-binding</keyword>
<dbReference type="GO" id="GO:0016787">
    <property type="term" value="F:hydrolase activity"/>
    <property type="evidence" value="ECO:0007669"/>
    <property type="project" value="UniProtKB-KW"/>
</dbReference>
<evidence type="ECO:0000256" key="5">
    <source>
        <dbReference type="ARBA" id="ARBA00022801"/>
    </source>
</evidence>
<keyword evidence="7" id="KW-0346">Stress response</keyword>
<name>M3JFL1_9BACT</name>
<gene>
    <name evidence="8" type="ORF">H740_01098</name>
</gene>
<protein>
    <recommendedName>
        <fullName evidence="10">Type II toxin-antitoxin system HicB family antitoxin</fullName>
    </recommendedName>
</protein>
<dbReference type="Gene3D" id="3.30.160.250">
    <property type="match status" value="1"/>
</dbReference>
<evidence type="ECO:0008006" key="10">
    <source>
        <dbReference type="Google" id="ProtNLM"/>
    </source>
</evidence>
<dbReference type="SUPFAM" id="SSF54786">
    <property type="entry name" value="YcfA/nrd intein domain"/>
    <property type="match status" value="1"/>
</dbReference>
<evidence type="ECO:0000256" key="4">
    <source>
        <dbReference type="ARBA" id="ARBA00022759"/>
    </source>
</evidence>
<proteinExistence type="inferred from homology"/>
<dbReference type="GO" id="GO:0003729">
    <property type="term" value="F:mRNA binding"/>
    <property type="evidence" value="ECO:0007669"/>
    <property type="project" value="InterPro"/>
</dbReference>
<evidence type="ECO:0000256" key="2">
    <source>
        <dbReference type="ARBA" id="ARBA00022649"/>
    </source>
</evidence>